<evidence type="ECO:0000313" key="1">
    <source>
        <dbReference type="EMBL" id="KAF5314955.1"/>
    </source>
</evidence>
<comment type="caution">
    <text evidence="1">The sequence shown here is derived from an EMBL/GenBank/DDBJ whole genome shotgun (WGS) entry which is preliminary data.</text>
</comment>
<protein>
    <submittedName>
        <fullName evidence="1">Uncharacterized protein</fullName>
    </submittedName>
</protein>
<sequence>MSSSIERLDEEWHRLLANGSRFCHIPEKGKFGRELVETFCPLGDSHNRLVWFCGIFTPCHVSTTGDGDDNKKSR</sequence>
<evidence type="ECO:0000313" key="2">
    <source>
        <dbReference type="Proteomes" id="UP000567179"/>
    </source>
</evidence>
<keyword evidence="2" id="KW-1185">Reference proteome</keyword>
<proteinExistence type="predicted"/>
<gene>
    <name evidence="1" type="ORF">D9619_007615</name>
</gene>
<organism evidence="1 2">
    <name type="scientific">Psilocybe cf. subviscida</name>
    <dbReference type="NCBI Taxonomy" id="2480587"/>
    <lineage>
        <taxon>Eukaryota</taxon>
        <taxon>Fungi</taxon>
        <taxon>Dikarya</taxon>
        <taxon>Basidiomycota</taxon>
        <taxon>Agaricomycotina</taxon>
        <taxon>Agaricomycetes</taxon>
        <taxon>Agaricomycetidae</taxon>
        <taxon>Agaricales</taxon>
        <taxon>Agaricineae</taxon>
        <taxon>Strophariaceae</taxon>
        <taxon>Psilocybe</taxon>
    </lineage>
</organism>
<reference evidence="1 2" key="1">
    <citation type="journal article" date="2020" name="ISME J.">
        <title>Uncovering the hidden diversity of litter-decomposition mechanisms in mushroom-forming fungi.</title>
        <authorList>
            <person name="Floudas D."/>
            <person name="Bentzer J."/>
            <person name="Ahren D."/>
            <person name="Johansson T."/>
            <person name="Persson P."/>
            <person name="Tunlid A."/>
        </authorList>
    </citation>
    <scope>NUCLEOTIDE SEQUENCE [LARGE SCALE GENOMIC DNA]</scope>
    <source>
        <strain evidence="1 2">CBS 101986</strain>
    </source>
</reference>
<dbReference type="Proteomes" id="UP000567179">
    <property type="component" value="Unassembled WGS sequence"/>
</dbReference>
<dbReference type="EMBL" id="JAACJJ010000043">
    <property type="protein sequence ID" value="KAF5314955.1"/>
    <property type="molecule type" value="Genomic_DNA"/>
</dbReference>
<dbReference type="AlphaFoldDB" id="A0A8H5B1Q3"/>
<accession>A0A8H5B1Q3</accession>
<name>A0A8H5B1Q3_9AGAR</name>